<proteinExistence type="predicted"/>
<dbReference type="Proteomes" id="UP000095347">
    <property type="component" value="Unassembled WGS sequence"/>
</dbReference>
<dbReference type="STRING" id="28181.BEN30_14765"/>
<dbReference type="AlphaFoldDB" id="A0A1E5Q5C3"/>
<protein>
    <submittedName>
        <fullName evidence="1">Uncharacterized protein</fullName>
    </submittedName>
</protein>
<sequence length="71" mass="7857">MTESITPMQITTGIQQVLMRLIGVMIEKGTLSEDEARRVFVEASMTLRQHAQPDTDGAALFVDLLGKQLPK</sequence>
<gene>
    <name evidence="1" type="ORF">BEN30_14765</name>
</gene>
<comment type="caution">
    <text evidence="1">The sequence shown here is derived from an EMBL/GenBank/DDBJ whole genome shotgun (WGS) entry which is preliminary data.</text>
</comment>
<evidence type="ECO:0000313" key="1">
    <source>
        <dbReference type="EMBL" id="OEJ65376.1"/>
    </source>
</evidence>
<dbReference type="EMBL" id="MCGG01000052">
    <property type="protein sequence ID" value="OEJ65376.1"/>
    <property type="molecule type" value="Genomic_DNA"/>
</dbReference>
<accession>A0A1E5Q5C3</accession>
<name>A0A1E5Q5C3_9PROT</name>
<keyword evidence="2" id="KW-1185">Reference proteome</keyword>
<organism evidence="1 2">
    <name type="scientific">Magnetovibrio blakemorei</name>
    <dbReference type="NCBI Taxonomy" id="28181"/>
    <lineage>
        <taxon>Bacteria</taxon>
        <taxon>Pseudomonadati</taxon>
        <taxon>Pseudomonadota</taxon>
        <taxon>Alphaproteobacteria</taxon>
        <taxon>Rhodospirillales</taxon>
        <taxon>Magnetovibrionaceae</taxon>
        <taxon>Magnetovibrio</taxon>
    </lineage>
</organism>
<dbReference type="RefSeq" id="WP_069958835.1">
    <property type="nucleotide sequence ID" value="NZ_MCGG01000052.1"/>
</dbReference>
<reference evidence="2" key="1">
    <citation type="submission" date="2016-07" db="EMBL/GenBank/DDBJ databases">
        <authorList>
            <person name="Florea S."/>
            <person name="Webb J.S."/>
            <person name="Jaromczyk J."/>
            <person name="Schardl C.L."/>
        </authorList>
    </citation>
    <scope>NUCLEOTIDE SEQUENCE [LARGE SCALE GENOMIC DNA]</scope>
    <source>
        <strain evidence="2">MV-1</strain>
    </source>
</reference>
<evidence type="ECO:0000313" key="2">
    <source>
        <dbReference type="Proteomes" id="UP000095347"/>
    </source>
</evidence>